<evidence type="ECO:0000256" key="1">
    <source>
        <dbReference type="ARBA" id="ARBA00022481"/>
    </source>
</evidence>
<organism evidence="2">
    <name type="scientific">marine metagenome</name>
    <dbReference type="NCBI Taxonomy" id="408172"/>
    <lineage>
        <taxon>unclassified sequences</taxon>
        <taxon>metagenomes</taxon>
        <taxon>ecological metagenomes</taxon>
    </lineage>
</organism>
<dbReference type="PRINTS" id="PR00813">
    <property type="entry name" value="BCTERIALGSPG"/>
</dbReference>
<dbReference type="AlphaFoldDB" id="A0A382HDV7"/>
<proteinExistence type="predicted"/>
<keyword evidence="1" id="KW-0488">Methylation</keyword>
<dbReference type="EMBL" id="UINC01060691">
    <property type="protein sequence ID" value="SVB85460.1"/>
    <property type="molecule type" value="Genomic_DNA"/>
</dbReference>
<name>A0A382HDV7_9ZZZZ</name>
<dbReference type="InterPro" id="IPR000983">
    <property type="entry name" value="Bac_GSPG_pilin"/>
</dbReference>
<dbReference type="PANTHER" id="PTHR30093:SF2">
    <property type="entry name" value="TYPE II SECRETION SYSTEM PROTEIN H"/>
    <property type="match status" value="1"/>
</dbReference>
<dbReference type="InterPro" id="IPR045584">
    <property type="entry name" value="Pilin-like"/>
</dbReference>
<accession>A0A382HDV7</accession>
<reference evidence="2" key="1">
    <citation type="submission" date="2018-05" db="EMBL/GenBank/DDBJ databases">
        <authorList>
            <person name="Lanie J.A."/>
            <person name="Ng W.-L."/>
            <person name="Kazmierczak K.M."/>
            <person name="Andrzejewski T.M."/>
            <person name="Davidsen T.M."/>
            <person name="Wayne K.J."/>
            <person name="Tettelin H."/>
            <person name="Glass J.I."/>
            <person name="Rusch D."/>
            <person name="Podicherti R."/>
            <person name="Tsui H.-C.T."/>
            <person name="Winkler M.E."/>
        </authorList>
    </citation>
    <scope>NUCLEOTIDE SEQUENCE</scope>
</reference>
<dbReference type="GO" id="GO:0015628">
    <property type="term" value="P:protein secretion by the type II secretion system"/>
    <property type="evidence" value="ECO:0007669"/>
    <property type="project" value="InterPro"/>
</dbReference>
<dbReference type="GO" id="GO:0015627">
    <property type="term" value="C:type II protein secretion system complex"/>
    <property type="evidence" value="ECO:0007669"/>
    <property type="project" value="InterPro"/>
</dbReference>
<dbReference type="Pfam" id="PF07963">
    <property type="entry name" value="N_methyl"/>
    <property type="match status" value="1"/>
</dbReference>
<dbReference type="SUPFAM" id="SSF54523">
    <property type="entry name" value="Pili subunits"/>
    <property type="match status" value="1"/>
</dbReference>
<dbReference type="InterPro" id="IPR012902">
    <property type="entry name" value="N_methyl_site"/>
</dbReference>
<sequence length="276" mass="30263">MKKNRASSGFTLIELLVVIAIIAILAALLLPALAKSKSLATGAACQNNQKQLALAWTMYAMENDDKLCGGSTYSRGDWWWGPQAIPRERAQQMGTMSSRQREIEGEKEGLRKGLLFPHTGDTGVYHCPGDKRINSKSPTLTYVSYSGAGGMNGEQQGLSVKKISQVKSPSDKYVYVEESDPRQYNMGSWIISMGAGNSWIDPVAPWHNDYSTLSWADGHATTKKWLSSKTKIAARGTVGTASRAGTFSFGFSDSDNRDIMYMKEHYATNRKSGNAL</sequence>
<protein>
    <recommendedName>
        <fullName evidence="3">Type II secretion system protein GspG C-terminal domain-containing protein</fullName>
    </recommendedName>
</protein>
<dbReference type="Gene3D" id="3.30.700.10">
    <property type="entry name" value="Glycoprotein, Type 4 Pilin"/>
    <property type="match status" value="1"/>
</dbReference>
<evidence type="ECO:0008006" key="3">
    <source>
        <dbReference type="Google" id="ProtNLM"/>
    </source>
</evidence>
<gene>
    <name evidence="2" type="ORF">METZ01_LOCUS238314</name>
</gene>
<dbReference type="PANTHER" id="PTHR30093">
    <property type="entry name" value="GENERAL SECRETION PATHWAY PROTEIN G"/>
    <property type="match status" value="1"/>
</dbReference>
<evidence type="ECO:0000313" key="2">
    <source>
        <dbReference type="EMBL" id="SVB85460.1"/>
    </source>
</evidence>
<dbReference type="NCBIfam" id="TIGR02532">
    <property type="entry name" value="IV_pilin_GFxxxE"/>
    <property type="match status" value="1"/>
</dbReference>
<dbReference type="PROSITE" id="PS00409">
    <property type="entry name" value="PROKAR_NTER_METHYL"/>
    <property type="match status" value="1"/>
</dbReference>